<dbReference type="SUPFAM" id="SSF53474">
    <property type="entry name" value="alpha/beta-Hydrolases"/>
    <property type="match status" value="1"/>
</dbReference>
<organism evidence="1 2">
    <name type="scientific">Terribacillus saccharophilus</name>
    <dbReference type="NCBI Taxonomy" id="361277"/>
    <lineage>
        <taxon>Bacteria</taxon>
        <taxon>Bacillati</taxon>
        <taxon>Bacillota</taxon>
        <taxon>Bacilli</taxon>
        <taxon>Bacillales</taxon>
        <taxon>Bacillaceae</taxon>
        <taxon>Terribacillus</taxon>
    </lineage>
</organism>
<reference evidence="1 2" key="1">
    <citation type="submission" date="2014-07" db="EMBL/GenBank/DDBJ databases">
        <title>Complete genome sequence of a moderately halophilic bacterium Terribacillus aidingensis MP602, isolated from Cryptomeria fortunei in Tianmu mountain in China.</title>
        <authorList>
            <person name="Wang Y."/>
            <person name="Lu P."/>
            <person name="Zhang L."/>
        </authorList>
    </citation>
    <scope>NUCLEOTIDE SEQUENCE [LARGE SCALE GENOMIC DNA]</scope>
    <source>
        <strain evidence="1 2">MP602</strain>
    </source>
</reference>
<dbReference type="InterPro" id="IPR003386">
    <property type="entry name" value="LACT/PDAT_acylTrfase"/>
</dbReference>
<sequence length="878" mass="99692">MIIFVPGIKGSELYEGDNKRWFPSTKKDVDLLDIKKELRSESIIGRVRPYGIEKLDHVIYQGLLDEFDPSILSVFPYDWRLSVFTHVDRLVDRIINLSETSGEKIVLIAHSMGGMISKLAINEIYSRGEIERLEKFVTVGTPWHGAPDSYKALLYGEPGIFENFKEILQFLKVENTRELARNMPSVYQLLPSRKYFDHPDGKFILSQEMDDMTYESFITNINYIHDKDKDANDYLDAWNTYMEPLHKAMQASLPPGVVHECLIGHSNPTLYKVPDTSKIGLGIKRYKLSSSFMNGDGVVPIHSAVPDHDANLYFVKGEHSKLCSSPEVLEFIKWVIEEDKDAMPPGIIAGTKEQLPVNSNLKAGFIAKIMCPVESTILDEDGKYIAGVFDTSISAISDLAGDENVKFFSIGDSKHIYLADQKEQDLTFDIRAYEEGIASVSIQVFNEEGSTELNFETIPVNNRSSAKLIIPAEEDIENAVLNYKGEEIKPTEKNVVGNDIVQQVPIPKIKIGFEPTEGVKKVPYKTTFSGPVILTVESDFKDNIEELFYSVDGENIQKYSEGAIISLSSGEHNIELFGKDIYSRPLISSFAKLYIDNEAPRTRAKLLIEPEGIFCSFQGISNNSNVKTFYRFIRDENNVDDVEWDSTGTNIDIAIPSSHRSYLLEDPNNKIKIEFYTINTEFGFEEPKNILEFNLGEIPRLMWEDTNQTVSPSIIWQNIFQHGLLSLSEYKVNQLIHRKYTDIRIDDIISNNVKGICFESEILTVEVMFSEKYSLFFSGPPTELLKLGQEYEFSFELKTERTNESVTTTNPRAKLHPLRAPSLPDDIIHLVEENGVFSGKFTVGNNFQNYKHKLIITDVKNITPPLREIPLLLDEDNE</sequence>
<evidence type="ECO:0008006" key="3">
    <source>
        <dbReference type="Google" id="ProtNLM"/>
    </source>
</evidence>
<protein>
    <recommendedName>
        <fullName evidence="3">Lecithin:cholesterol acyltransferase</fullName>
    </recommendedName>
</protein>
<dbReference type="HOGENOM" id="CLU_327586_0_0_9"/>
<evidence type="ECO:0000313" key="2">
    <source>
        <dbReference type="Proteomes" id="UP000027980"/>
    </source>
</evidence>
<dbReference type="GO" id="GO:0006629">
    <property type="term" value="P:lipid metabolic process"/>
    <property type="evidence" value="ECO:0007669"/>
    <property type="project" value="InterPro"/>
</dbReference>
<dbReference type="GeneID" id="34222831"/>
<proteinExistence type="predicted"/>
<dbReference type="Gene3D" id="3.40.50.1820">
    <property type="entry name" value="alpha/beta hydrolase"/>
    <property type="match status" value="1"/>
</dbReference>
<dbReference type="GO" id="GO:0008374">
    <property type="term" value="F:O-acyltransferase activity"/>
    <property type="evidence" value="ECO:0007669"/>
    <property type="project" value="InterPro"/>
</dbReference>
<dbReference type="Pfam" id="PF02450">
    <property type="entry name" value="LCAT"/>
    <property type="match status" value="1"/>
</dbReference>
<dbReference type="RefSeq" id="WP_038564895.1">
    <property type="nucleotide sequence ID" value="NZ_CP008876.1"/>
</dbReference>
<dbReference type="PANTHER" id="PTHR11440">
    <property type="entry name" value="LECITHIN-CHOLESTEROL ACYLTRANSFERASE-RELATED"/>
    <property type="match status" value="1"/>
</dbReference>
<dbReference type="InterPro" id="IPR029058">
    <property type="entry name" value="AB_hydrolase_fold"/>
</dbReference>
<gene>
    <name evidence="1" type="ORF">GZ22_17250</name>
</gene>
<evidence type="ECO:0000313" key="1">
    <source>
        <dbReference type="EMBL" id="AIF68204.1"/>
    </source>
</evidence>
<dbReference type="EMBL" id="CP008876">
    <property type="protein sequence ID" value="AIF68204.1"/>
    <property type="molecule type" value="Genomic_DNA"/>
</dbReference>
<dbReference type="OrthoDB" id="503948at2"/>
<dbReference type="Proteomes" id="UP000027980">
    <property type="component" value="Chromosome"/>
</dbReference>
<dbReference type="KEGG" id="tap:GZ22_17250"/>
<accession>A0A075LPE8</accession>
<name>A0A075LPE8_9BACI</name>
<dbReference type="AlphaFoldDB" id="A0A075LPE8"/>